<keyword evidence="3" id="KW-1185">Reference proteome</keyword>
<evidence type="ECO:0008006" key="4">
    <source>
        <dbReference type="Google" id="ProtNLM"/>
    </source>
</evidence>
<evidence type="ECO:0000256" key="1">
    <source>
        <dbReference type="SAM" id="SignalP"/>
    </source>
</evidence>
<organism evidence="2 3">
    <name type="scientific">Thauera linaloolentis (strain DSM 12138 / JCM 21573 / CCUG 41526 / CIP 105981 / IAM 15112 / NBRC 102519 / 47Lol)</name>
    <dbReference type="NCBI Taxonomy" id="1123367"/>
    <lineage>
        <taxon>Bacteria</taxon>
        <taxon>Pseudomonadati</taxon>
        <taxon>Pseudomonadota</taxon>
        <taxon>Betaproteobacteria</taxon>
        <taxon>Rhodocyclales</taxon>
        <taxon>Zoogloeaceae</taxon>
        <taxon>Thauera</taxon>
    </lineage>
</organism>
<reference evidence="2 3" key="1">
    <citation type="submission" date="2012-09" db="EMBL/GenBank/DDBJ databases">
        <title>Draft Genome Sequences of 6 Strains from Genus Thauera.</title>
        <authorList>
            <person name="Liu B."/>
            <person name="Shapleigh J.P."/>
            <person name="Frostegard A.H."/>
        </authorList>
    </citation>
    <scope>NUCLEOTIDE SEQUENCE [LARGE SCALE GENOMIC DNA]</scope>
    <source>
        <strain evidence="3">47Lol / DSM 12138</strain>
    </source>
</reference>
<dbReference type="EMBL" id="AMXE01000006">
    <property type="protein sequence ID" value="ENO90030.1"/>
    <property type="molecule type" value="Genomic_DNA"/>
</dbReference>
<comment type="caution">
    <text evidence="2">The sequence shown here is derived from an EMBL/GenBank/DDBJ whole genome shotgun (WGS) entry which is preliminary data.</text>
</comment>
<dbReference type="RefSeq" id="WP_004333710.1">
    <property type="nucleotide sequence ID" value="NZ_KK211256.1"/>
</dbReference>
<dbReference type="Proteomes" id="UP000013232">
    <property type="component" value="Unassembled WGS sequence"/>
</dbReference>
<protein>
    <recommendedName>
        <fullName evidence="4">DUF2141 domain-containing protein</fullName>
    </recommendedName>
</protein>
<evidence type="ECO:0000313" key="3">
    <source>
        <dbReference type="Proteomes" id="UP000013232"/>
    </source>
</evidence>
<dbReference type="eggNOG" id="COG4704">
    <property type="taxonomic scope" value="Bacteria"/>
</dbReference>
<sequence length="145" mass="15623">MYAMKPRLLALLLCASATNALAQDTRLDVTLAGIQHARGSIRVGLYADPKTFRKEAQAFAVRQVAAEAGTVRVSFEALPPGRYAIMAYHDEDGNGELNRRFGMFPTEGYGLSNNPVVSGPPAFDDSAFELAAGTAAREIGIDIRY</sequence>
<gene>
    <name evidence="2" type="ORF">C666_03165</name>
</gene>
<name>N6YET3_THAL4</name>
<dbReference type="AlphaFoldDB" id="N6YET3"/>
<evidence type="ECO:0000313" key="2">
    <source>
        <dbReference type="EMBL" id="ENO90030.1"/>
    </source>
</evidence>
<dbReference type="Pfam" id="PF09912">
    <property type="entry name" value="DUF2141"/>
    <property type="match status" value="1"/>
</dbReference>
<dbReference type="STRING" id="1123367.GCA_000621305_00111"/>
<feature type="signal peptide" evidence="1">
    <location>
        <begin position="1"/>
        <end position="22"/>
    </location>
</feature>
<accession>N6YET3</accession>
<keyword evidence="1" id="KW-0732">Signal</keyword>
<dbReference type="InterPro" id="IPR018673">
    <property type="entry name" value="DUF2141"/>
</dbReference>
<proteinExistence type="predicted"/>
<feature type="chain" id="PRO_5004128381" description="DUF2141 domain-containing protein" evidence="1">
    <location>
        <begin position="23"/>
        <end position="145"/>
    </location>
</feature>